<feature type="domain" description="Bro-N" evidence="1">
    <location>
        <begin position="1"/>
        <end position="114"/>
    </location>
</feature>
<dbReference type="Pfam" id="PF02498">
    <property type="entry name" value="Bro-N"/>
    <property type="match status" value="1"/>
</dbReference>
<dbReference type="InterPro" id="IPR003497">
    <property type="entry name" value="BRO_N_domain"/>
</dbReference>
<dbReference type="RefSeq" id="YP_009049844.1">
    <property type="nucleotide sequence ID" value="NC_024625.1"/>
</dbReference>
<evidence type="ECO:0000313" key="2">
    <source>
        <dbReference type="EMBL" id="AIE47749.1"/>
    </source>
</evidence>
<reference evidence="2 3" key="1">
    <citation type="journal article" date="2015" name="Genome Announc.">
        <title>A Distinct Group II Alphabaculovirus Isolated from a Peridroma Species.</title>
        <authorList>
            <person name="Rohrmann G.F."/>
            <person name="Erlandson M.A."/>
            <person name="Theilmann D.A."/>
        </authorList>
    </citation>
    <scope>NUCLEOTIDE SEQUENCE [LARGE SCALE GENOMIC DNA]</scope>
    <source>
        <strain evidence="2">GR_167</strain>
    </source>
</reference>
<accession>A0A068LK54</accession>
<sequence length="238" mass="28139">MAVVRVKFGTQDLEVISLHDEKGQLWMLANPFARILKYTSAPNAVTKFVSKKNQKQYQNIIQNKAYVLLNIQPKSKFVNQSGLIELVFKSKMRYAAEFRYWLVNKLFPSLKINALNEFYVWRNDPNNTQILNEEIPKRDEQDLGCVYIITNDLYEKLNLYKIGYTHNLKDRLSELNVASAYDFRPVLVVPTEHCRRLESLLHSKYNEQRVKREFFQLTDDNLRTLTEFCNCFVLNEIK</sequence>
<dbReference type="GeneID" id="20003932"/>
<dbReference type="Pfam" id="PF13455">
    <property type="entry name" value="MUG113"/>
    <property type="match status" value="1"/>
</dbReference>
<dbReference type="Proteomes" id="UP000203240">
    <property type="component" value="Segment"/>
</dbReference>
<name>A0A068LK54_9ABAC</name>
<gene>
    <name evidence="2" type="ORF">pesp018</name>
</gene>
<dbReference type="SMART" id="SM01040">
    <property type="entry name" value="Bro-N"/>
    <property type="match status" value="1"/>
</dbReference>
<dbReference type="InterPro" id="IPR018306">
    <property type="entry name" value="Phage_T5_Orf172_DNA-bd"/>
</dbReference>
<proteinExistence type="predicted"/>
<protein>
    <submittedName>
        <fullName evidence="2">Bro</fullName>
    </submittedName>
</protein>
<organism evidence="2 3">
    <name type="scientific">Peridroma alphabaculovirus</name>
    <dbReference type="NCBI Taxonomy" id="1346829"/>
    <lineage>
        <taxon>Viruses</taxon>
        <taxon>Viruses incertae sedis</taxon>
        <taxon>Naldaviricetes</taxon>
        <taxon>Lefavirales</taxon>
        <taxon>Baculoviridae</taxon>
        <taxon>Alphabaculovirus</taxon>
    </lineage>
</organism>
<dbReference type="OrthoDB" id="8240at10239"/>
<dbReference type="PROSITE" id="PS51750">
    <property type="entry name" value="BRO_N"/>
    <property type="match status" value="1"/>
</dbReference>
<evidence type="ECO:0000313" key="3">
    <source>
        <dbReference type="Proteomes" id="UP000203240"/>
    </source>
</evidence>
<keyword evidence="3" id="KW-1185">Reference proteome</keyword>
<dbReference type="SMART" id="SM00974">
    <property type="entry name" value="T5orf172"/>
    <property type="match status" value="1"/>
</dbReference>
<evidence type="ECO:0000259" key="1">
    <source>
        <dbReference type="PROSITE" id="PS51750"/>
    </source>
</evidence>
<dbReference type="EMBL" id="KM009991">
    <property type="protein sequence ID" value="AIE47749.1"/>
    <property type="molecule type" value="Genomic_DNA"/>
</dbReference>